<sequence length="156" mass="17276">MSPKSQGSAQIGSVNGLNLADLYLVNGCLYIKSGMKNTFNLADILLFLSIFFIVVQISNKSALALADNGVLGDPYVSCGTNNIEVRFDTRNTFKGLVFVQGHLDEPECRSAPTDNTGLGSRNAQIRLNFKNWFAKTEICESFFISLIYWLKHVKSK</sequence>
<dbReference type="InterPro" id="IPR056953">
    <property type="entry name" value="CUT_N"/>
</dbReference>
<keyword evidence="1" id="KW-0193">Cuticle</keyword>
<evidence type="ECO:0000313" key="6">
    <source>
        <dbReference type="WBParaSite" id="jg20028"/>
    </source>
</evidence>
<dbReference type="Pfam" id="PF25057">
    <property type="entry name" value="CUT_N"/>
    <property type="match status" value="1"/>
</dbReference>
<keyword evidence="3" id="KW-0812">Transmembrane</keyword>
<dbReference type="AlphaFoldDB" id="A0A915DJW3"/>
<accession>A0A915DJW3</accession>
<evidence type="ECO:0000313" key="5">
    <source>
        <dbReference type="Proteomes" id="UP000887574"/>
    </source>
</evidence>
<dbReference type="PROSITE" id="PS51034">
    <property type="entry name" value="ZP_2"/>
    <property type="match status" value="1"/>
</dbReference>
<feature type="transmembrane region" description="Helical" evidence="3">
    <location>
        <begin position="39"/>
        <end position="58"/>
    </location>
</feature>
<evidence type="ECO:0000256" key="2">
    <source>
        <dbReference type="ARBA" id="ARBA00022729"/>
    </source>
</evidence>
<dbReference type="PANTHER" id="PTHR22907">
    <property type="entry name" value="GH04558P"/>
    <property type="match status" value="1"/>
</dbReference>
<keyword evidence="3" id="KW-0472">Membrane</keyword>
<keyword evidence="3" id="KW-1133">Transmembrane helix</keyword>
<dbReference type="Proteomes" id="UP000887574">
    <property type="component" value="Unplaced"/>
</dbReference>
<keyword evidence="2" id="KW-0732">Signal</keyword>
<evidence type="ECO:0000259" key="4">
    <source>
        <dbReference type="PROSITE" id="PS51034"/>
    </source>
</evidence>
<organism evidence="5 6">
    <name type="scientific">Ditylenchus dipsaci</name>
    <dbReference type="NCBI Taxonomy" id="166011"/>
    <lineage>
        <taxon>Eukaryota</taxon>
        <taxon>Metazoa</taxon>
        <taxon>Ecdysozoa</taxon>
        <taxon>Nematoda</taxon>
        <taxon>Chromadorea</taxon>
        <taxon>Rhabditida</taxon>
        <taxon>Tylenchina</taxon>
        <taxon>Tylenchomorpha</taxon>
        <taxon>Sphaerularioidea</taxon>
        <taxon>Anguinidae</taxon>
        <taxon>Anguininae</taxon>
        <taxon>Ditylenchus</taxon>
    </lineage>
</organism>
<reference evidence="6" key="1">
    <citation type="submission" date="2022-11" db="UniProtKB">
        <authorList>
            <consortium name="WormBaseParasite"/>
        </authorList>
    </citation>
    <scope>IDENTIFICATION</scope>
</reference>
<keyword evidence="5" id="KW-1185">Reference proteome</keyword>
<dbReference type="GO" id="GO:0042302">
    <property type="term" value="F:structural constituent of cuticle"/>
    <property type="evidence" value="ECO:0007669"/>
    <property type="project" value="UniProtKB-KW"/>
</dbReference>
<evidence type="ECO:0000256" key="1">
    <source>
        <dbReference type="ARBA" id="ARBA00022460"/>
    </source>
</evidence>
<protein>
    <submittedName>
        <fullName evidence="6">ZP domain-containing protein</fullName>
    </submittedName>
</protein>
<name>A0A915DJW3_9BILA</name>
<dbReference type="InterPro" id="IPR051962">
    <property type="entry name" value="Cuticlin"/>
</dbReference>
<feature type="domain" description="ZP" evidence="4">
    <location>
        <begin position="77"/>
        <end position="156"/>
    </location>
</feature>
<evidence type="ECO:0000256" key="3">
    <source>
        <dbReference type="SAM" id="Phobius"/>
    </source>
</evidence>
<dbReference type="InterPro" id="IPR001507">
    <property type="entry name" value="ZP_dom"/>
</dbReference>
<proteinExistence type="predicted"/>
<dbReference type="WBParaSite" id="jg20028">
    <property type="protein sequence ID" value="jg20028"/>
    <property type="gene ID" value="jg20028"/>
</dbReference>
<dbReference type="PANTHER" id="PTHR22907:SF11">
    <property type="entry name" value="CUTICLIN-5"/>
    <property type="match status" value="1"/>
</dbReference>